<proteinExistence type="predicted"/>
<name>A0A450XGW8_9GAMM</name>
<dbReference type="PANTHER" id="PTHR19372:SF7">
    <property type="entry name" value="SULFITE OXIDASE, MITOCHONDRIAL"/>
    <property type="match status" value="1"/>
</dbReference>
<dbReference type="InterPro" id="IPR014756">
    <property type="entry name" value="Ig_E-set"/>
</dbReference>
<accession>A0A450XGW8</accession>
<sequence>MYVSIDFGASWIKAKLEQPKNRYAWQRWNARIEFPSAGYYEVWARATDDVGRMQPFAIAWNPKGYMNNSMHRIAVFVA</sequence>
<dbReference type="Pfam" id="PF03404">
    <property type="entry name" value="Mo-co_dimer"/>
    <property type="match status" value="1"/>
</dbReference>
<evidence type="ECO:0000259" key="1">
    <source>
        <dbReference type="Pfam" id="PF03404"/>
    </source>
</evidence>
<dbReference type="EMBL" id="CAADFO010000038">
    <property type="protein sequence ID" value="VFK28547.1"/>
    <property type="molecule type" value="Genomic_DNA"/>
</dbReference>
<dbReference type="PANTHER" id="PTHR19372">
    <property type="entry name" value="SULFITE REDUCTASE"/>
    <property type="match status" value="1"/>
</dbReference>
<dbReference type="GO" id="GO:0020037">
    <property type="term" value="F:heme binding"/>
    <property type="evidence" value="ECO:0007669"/>
    <property type="project" value="TreeGrafter"/>
</dbReference>
<organism evidence="2">
    <name type="scientific">Candidatus Kentrum sp. MB</name>
    <dbReference type="NCBI Taxonomy" id="2138164"/>
    <lineage>
        <taxon>Bacteria</taxon>
        <taxon>Pseudomonadati</taxon>
        <taxon>Pseudomonadota</taxon>
        <taxon>Gammaproteobacteria</taxon>
        <taxon>Candidatus Kentrum</taxon>
    </lineage>
</organism>
<dbReference type="GO" id="GO:0043546">
    <property type="term" value="F:molybdopterin cofactor binding"/>
    <property type="evidence" value="ECO:0007669"/>
    <property type="project" value="TreeGrafter"/>
</dbReference>
<dbReference type="InterPro" id="IPR005066">
    <property type="entry name" value="MoCF_OxRdtse_dimer"/>
</dbReference>
<gene>
    <name evidence="2" type="ORF">BECKMB1821G_GA0114241_103816</name>
</gene>
<dbReference type="GO" id="GO:0008482">
    <property type="term" value="F:sulfite oxidase activity"/>
    <property type="evidence" value="ECO:0007669"/>
    <property type="project" value="TreeGrafter"/>
</dbReference>
<dbReference type="AlphaFoldDB" id="A0A450XGW8"/>
<dbReference type="Gene3D" id="2.60.40.650">
    <property type="match status" value="1"/>
</dbReference>
<feature type="domain" description="Moybdenum cofactor oxidoreductase dimerisation" evidence="1">
    <location>
        <begin position="3"/>
        <end position="75"/>
    </location>
</feature>
<dbReference type="GO" id="GO:0030151">
    <property type="term" value="F:molybdenum ion binding"/>
    <property type="evidence" value="ECO:0007669"/>
    <property type="project" value="InterPro"/>
</dbReference>
<dbReference type="GO" id="GO:0006790">
    <property type="term" value="P:sulfur compound metabolic process"/>
    <property type="evidence" value="ECO:0007669"/>
    <property type="project" value="TreeGrafter"/>
</dbReference>
<protein>
    <submittedName>
        <fullName evidence="2">Mo-co oxidoreductase dimerisation domain-containing protein</fullName>
    </submittedName>
</protein>
<dbReference type="SUPFAM" id="SSF81296">
    <property type="entry name" value="E set domains"/>
    <property type="match status" value="1"/>
</dbReference>
<evidence type="ECO:0000313" key="2">
    <source>
        <dbReference type="EMBL" id="VFK28547.1"/>
    </source>
</evidence>
<reference evidence="2" key="1">
    <citation type="submission" date="2019-02" db="EMBL/GenBank/DDBJ databases">
        <authorList>
            <person name="Gruber-Vodicka R. H."/>
            <person name="Seah K. B. B."/>
        </authorList>
    </citation>
    <scope>NUCLEOTIDE SEQUENCE</scope>
    <source>
        <strain evidence="2">BECK_BZ197</strain>
    </source>
</reference>